<reference evidence="3 4" key="1">
    <citation type="submission" date="2018-11" db="EMBL/GenBank/DDBJ databases">
        <title>Genome sequence of Apiotrichum porosum DSM 27194.</title>
        <authorList>
            <person name="Aliyu H."/>
            <person name="Gorte O."/>
            <person name="Ochsenreither K."/>
        </authorList>
    </citation>
    <scope>NUCLEOTIDE SEQUENCE [LARGE SCALE GENOMIC DNA]</scope>
    <source>
        <strain evidence="3 4">DSM 27194</strain>
    </source>
</reference>
<keyword evidence="4" id="KW-1185">Reference proteome</keyword>
<dbReference type="AlphaFoldDB" id="A0A427Y450"/>
<evidence type="ECO:0000313" key="4">
    <source>
        <dbReference type="Proteomes" id="UP000279236"/>
    </source>
</evidence>
<accession>A0A427Y450</accession>
<feature type="transmembrane region" description="Helical" evidence="2">
    <location>
        <begin position="142"/>
        <end position="165"/>
    </location>
</feature>
<feature type="compositionally biased region" description="Basic residues" evidence="1">
    <location>
        <begin position="84"/>
        <end position="94"/>
    </location>
</feature>
<evidence type="ECO:0000313" key="3">
    <source>
        <dbReference type="EMBL" id="RSH85858.1"/>
    </source>
</evidence>
<gene>
    <name evidence="3" type="ORF">EHS24_004038</name>
</gene>
<sequence length="194" mass="20806">MVSPCFSIVSAAGSSSRHGTQHLTYCFSQLKSFTPPPVSPDISATPSASTNAEGLLVKATLAKLLRDQSHAQNHAVHASQPWRSKQKPANAHRQKRRNLVWRSLGWAVIFMCSFTLLGLNFASAVSDHHPPALRAWTYNLSFIILGVTSACGFGLVTTTMLELAVHSQPGCRRVRSALARNSAAGEAGVAQGMV</sequence>
<evidence type="ECO:0000256" key="2">
    <source>
        <dbReference type="SAM" id="Phobius"/>
    </source>
</evidence>
<organism evidence="3 4">
    <name type="scientific">Apiotrichum porosum</name>
    <dbReference type="NCBI Taxonomy" id="105984"/>
    <lineage>
        <taxon>Eukaryota</taxon>
        <taxon>Fungi</taxon>
        <taxon>Dikarya</taxon>
        <taxon>Basidiomycota</taxon>
        <taxon>Agaricomycotina</taxon>
        <taxon>Tremellomycetes</taxon>
        <taxon>Trichosporonales</taxon>
        <taxon>Trichosporonaceae</taxon>
        <taxon>Apiotrichum</taxon>
    </lineage>
</organism>
<keyword evidence="2" id="KW-0472">Membrane</keyword>
<dbReference type="GeneID" id="39588581"/>
<dbReference type="Proteomes" id="UP000279236">
    <property type="component" value="Unassembled WGS sequence"/>
</dbReference>
<evidence type="ECO:0000256" key="1">
    <source>
        <dbReference type="SAM" id="MobiDB-lite"/>
    </source>
</evidence>
<proteinExistence type="predicted"/>
<name>A0A427Y450_9TREE</name>
<dbReference type="RefSeq" id="XP_028478643.1">
    <property type="nucleotide sequence ID" value="XM_028619671.1"/>
</dbReference>
<protein>
    <submittedName>
        <fullName evidence="3">Uncharacterized protein</fullName>
    </submittedName>
</protein>
<feature type="region of interest" description="Disordered" evidence="1">
    <location>
        <begin position="75"/>
        <end position="94"/>
    </location>
</feature>
<keyword evidence="2" id="KW-1133">Transmembrane helix</keyword>
<comment type="caution">
    <text evidence="3">The sequence shown here is derived from an EMBL/GenBank/DDBJ whole genome shotgun (WGS) entry which is preliminary data.</text>
</comment>
<keyword evidence="2" id="KW-0812">Transmembrane</keyword>
<feature type="transmembrane region" description="Helical" evidence="2">
    <location>
        <begin position="103"/>
        <end position="122"/>
    </location>
</feature>
<dbReference type="EMBL" id="RSCE01000002">
    <property type="protein sequence ID" value="RSH85858.1"/>
    <property type="molecule type" value="Genomic_DNA"/>
</dbReference>